<dbReference type="Proteomes" id="UP000276133">
    <property type="component" value="Unassembled WGS sequence"/>
</dbReference>
<feature type="signal peptide" evidence="1">
    <location>
        <begin position="1"/>
        <end position="18"/>
    </location>
</feature>
<feature type="chain" id="PRO_5018183463" evidence="1">
    <location>
        <begin position="19"/>
        <end position="78"/>
    </location>
</feature>
<comment type="caution">
    <text evidence="2">The sequence shown here is derived from an EMBL/GenBank/DDBJ whole genome shotgun (WGS) entry which is preliminary data.</text>
</comment>
<keyword evidence="3" id="KW-1185">Reference proteome</keyword>
<gene>
    <name evidence="2" type="ORF">BpHYR1_002118</name>
</gene>
<proteinExistence type="predicted"/>
<evidence type="ECO:0000313" key="2">
    <source>
        <dbReference type="EMBL" id="RMZ99279.1"/>
    </source>
</evidence>
<evidence type="ECO:0000313" key="3">
    <source>
        <dbReference type="Proteomes" id="UP000276133"/>
    </source>
</evidence>
<reference evidence="2 3" key="1">
    <citation type="journal article" date="2018" name="Sci. Rep.">
        <title>Genomic signatures of local adaptation to the degree of environmental predictability in rotifers.</title>
        <authorList>
            <person name="Franch-Gras L."/>
            <person name="Hahn C."/>
            <person name="Garcia-Roger E.M."/>
            <person name="Carmona M.J."/>
            <person name="Serra M."/>
            <person name="Gomez A."/>
        </authorList>
    </citation>
    <scope>NUCLEOTIDE SEQUENCE [LARGE SCALE GENOMIC DNA]</scope>
    <source>
        <strain evidence="2">HYR1</strain>
    </source>
</reference>
<name>A0A3M7PJM7_BRAPC</name>
<dbReference type="AlphaFoldDB" id="A0A3M7PJM7"/>
<evidence type="ECO:0000256" key="1">
    <source>
        <dbReference type="SAM" id="SignalP"/>
    </source>
</evidence>
<organism evidence="2 3">
    <name type="scientific">Brachionus plicatilis</name>
    <name type="common">Marine rotifer</name>
    <name type="synonym">Brachionus muelleri</name>
    <dbReference type="NCBI Taxonomy" id="10195"/>
    <lineage>
        <taxon>Eukaryota</taxon>
        <taxon>Metazoa</taxon>
        <taxon>Spiralia</taxon>
        <taxon>Gnathifera</taxon>
        <taxon>Rotifera</taxon>
        <taxon>Eurotatoria</taxon>
        <taxon>Monogononta</taxon>
        <taxon>Pseudotrocha</taxon>
        <taxon>Ploima</taxon>
        <taxon>Brachionidae</taxon>
        <taxon>Brachionus</taxon>
    </lineage>
</organism>
<accession>A0A3M7PJM7</accession>
<dbReference type="EMBL" id="REGN01010313">
    <property type="protein sequence ID" value="RMZ99279.1"/>
    <property type="molecule type" value="Genomic_DNA"/>
</dbReference>
<protein>
    <submittedName>
        <fullName evidence="2">Uncharacterized protein</fullName>
    </submittedName>
</protein>
<keyword evidence="1" id="KW-0732">Signal</keyword>
<sequence>MSGRLSFSLHVFTFKISAFLLPAKLSFSGLKLSPIETKGRLSITQDSGCQLNHRTFLAAPFQRHADSIIFSFPELPNF</sequence>